<evidence type="ECO:0000313" key="3">
    <source>
        <dbReference type="EMBL" id="MFC5367416.1"/>
    </source>
</evidence>
<dbReference type="Proteomes" id="UP001596201">
    <property type="component" value="Unassembled WGS sequence"/>
</dbReference>
<accession>A0ABD5RBL7</accession>
<sequence>MDDTPGGPPRRRLLALVAGTAGLSGCAGLFTADADRRRDEERPGDRSTPLSGTPNRPYEADRGPTLDDPGGLVVRNLASGSRYLTVVVTGDEQDVYVESRRVPAGERFAVLDLIGDPGEYGVVVETADGRRASYDWTVTTDLPDLWVDLTPAISFHRPFRCLRDCGSLAAVTTPPPATFPTAVSPAGRRDRTPALWLDNDADESRSVRLRIADGDETLFAAEYDLPPDARAVVPVSGRRRAYRVELATEAGESSEEWVPRLRRTLYGVVGGSPAFRCGLTPHDLVIDNETTDSRTVSVAVTAGGVGVFDRSVTLSPGEARRLPSAVDPRGTLSFEVTTDDGPRERYDWRFCAPRGPISITVGERGIDVTVTPSGG</sequence>
<evidence type="ECO:0000259" key="2">
    <source>
        <dbReference type="Pfam" id="PF25942"/>
    </source>
</evidence>
<feature type="domain" description="Ig-like" evidence="2">
    <location>
        <begin position="293"/>
        <end position="372"/>
    </location>
</feature>
<dbReference type="RefSeq" id="WP_227229673.1">
    <property type="nucleotide sequence ID" value="NZ_JAJCVJ010000002.1"/>
</dbReference>
<dbReference type="Pfam" id="PF25942">
    <property type="entry name" value="Ig_halo"/>
    <property type="match status" value="3"/>
</dbReference>
<dbReference type="AlphaFoldDB" id="A0ABD5RBL7"/>
<dbReference type="InterPro" id="IPR006311">
    <property type="entry name" value="TAT_signal"/>
</dbReference>
<evidence type="ECO:0000256" key="1">
    <source>
        <dbReference type="SAM" id="MobiDB-lite"/>
    </source>
</evidence>
<feature type="region of interest" description="Disordered" evidence="1">
    <location>
        <begin position="30"/>
        <end position="69"/>
    </location>
</feature>
<protein>
    <recommendedName>
        <fullName evidence="2">Ig-like domain-containing protein</fullName>
    </recommendedName>
</protein>
<reference evidence="3 4" key="1">
    <citation type="journal article" date="2019" name="Int. J. Syst. Evol. Microbiol.">
        <title>The Global Catalogue of Microorganisms (GCM) 10K type strain sequencing project: providing services to taxonomists for standard genome sequencing and annotation.</title>
        <authorList>
            <consortium name="The Broad Institute Genomics Platform"/>
            <consortium name="The Broad Institute Genome Sequencing Center for Infectious Disease"/>
            <person name="Wu L."/>
            <person name="Ma J."/>
        </authorList>
    </citation>
    <scope>NUCLEOTIDE SEQUENCE [LARGE SCALE GENOMIC DNA]</scope>
    <source>
        <strain evidence="3 4">CGMCC 1.12237</strain>
    </source>
</reference>
<organism evidence="3 4">
    <name type="scientific">Salinirubrum litoreum</name>
    <dbReference type="NCBI Taxonomy" id="1126234"/>
    <lineage>
        <taxon>Archaea</taxon>
        <taxon>Methanobacteriati</taxon>
        <taxon>Methanobacteriota</taxon>
        <taxon>Stenosarchaea group</taxon>
        <taxon>Halobacteria</taxon>
        <taxon>Halobacteriales</taxon>
        <taxon>Haloferacaceae</taxon>
        <taxon>Salinirubrum</taxon>
    </lineage>
</organism>
<proteinExistence type="predicted"/>
<gene>
    <name evidence="3" type="ORF">ACFPJ5_10740</name>
</gene>
<name>A0ABD5RBL7_9EURY</name>
<dbReference type="EMBL" id="JBHSKX010000002">
    <property type="protein sequence ID" value="MFC5367416.1"/>
    <property type="molecule type" value="Genomic_DNA"/>
</dbReference>
<feature type="domain" description="Ig-like" evidence="2">
    <location>
        <begin position="204"/>
        <end position="270"/>
    </location>
</feature>
<evidence type="ECO:0000313" key="4">
    <source>
        <dbReference type="Proteomes" id="UP001596201"/>
    </source>
</evidence>
<dbReference type="InterPro" id="IPR058929">
    <property type="entry name" value="Ig_halo"/>
</dbReference>
<comment type="caution">
    <text evidence="3">The sequence shown here is derived from an EMBL/GenBank/DDBJ whole genome shotgun (WGS) entry which is preliminary data.</text>
</comment>
<feature type="domain" description="Ig-like" evidence="2">
    <location>
        <begin position="81"/>
        <end position="147"/>
    </location>
</feature>
<feature type="compositionally biased region" description="Basic and acidic residues" evidence="1">
    <location>
        <begin position="33"/>
        <end position="45"/>
    </location>
</feature>
<keyword evidence="4" id="KW-1185">Reference proteome</keyword>
<dbReference type="PROSITE" id="PS51318">
    <property type="entry name" value="TAT"/>
    <property type="match status" value="1"/>
</dbReference>